<evidence type="ECO:0000313" key="3">
    <source>
        <dbReference type="Proteomes" id="UP000283095"/>
    </source>
</evidence>
<keyword evidence="1" id="KW-0812">Transmembrane</keyword>
<geneLocation type="plasmid" evidence="3">
    <name>pom18</name>
</geneLocation>
<dbReference type="EMBL" id="CP026096">
    <property type="protein sequence ID" value="AZV45699.1"/>
    <property type="molecule type" value="Genomic_DNA"/>
</dbReference>
<evidence type="ECO:0000256" key="1">
    <source>
        <dbReference type="SAM" id="Phobius"/>
    </source>
</evidence>
<keyword evidence="1" id="KW-1133">Transmembrane helix</keyword>
<protein>
    <submittedName>
        <fullName evidence="2">Uncharacterized protein</fullName>
    </submittedName>
</protein>
<accession>A0A3Q9RSD6</accession>
<feature type="transmembrane region" description="Helical" evidence="1">
    <location>
        <begin position="71"/>
        <end position="88"/>
    </location>
</feature>
<name>A0A3Q9RSD6_9BACI</name>
<proteinExistence type="predicted"/>
<sequence length="142" mass="16320">MNHTTEQTIYYESCRSSLFLFWLPTKFKITNKRLLVESNNTLLGIFPIGHRSENINYRNVSSVESSSKLHIIRFLIGLWLFTGSFRLILSSNFFELGIIELIIGLLLLGHCYKSKLKIVNNSGKSTEIEVPFFEGKKNSKSL</sequence>
<feature type="transmembrane region" description="Helical" evidence="1">
    <location>
        <begin position="94"/>
        <end position="112"/>
    </location>
</feature>
<keyword evidence="1" id="KW-0472">Membrane</keyword>
<dbReference type="KEGG" id="pasa:BAOM_p046"/>
<evidence type="ECO:0000313" key="2">
    <source>
        <dbReference type="EMBL" id="AZV45699.1"/>
    </source>
</evidence>
<dbReference type="Proteomes" id="UP000283095">
    <property type="component" value="Plasmid pOM18"/>
</dbReference>
<keyword evidence="2" id="KW-0614">Plasmid</keyword>
<gene>
    <name evidence="2" type="ORF">BAOM_p046</name>
</gene>
<organism evidence="2 3">
    <name type="scientific">Peribacillus asahii</name>
    <dbReference type="NCBI Taxonomy" id="228899"/>
    <lineage>
        <taxon>Bacteria</taxon>
        <taxon>Bacillati</taxon>
        <taxon>Bacillota</taxon>
        <taxon>Bacilli</taxon>
        <taxon>Bacillales</taxon>
        <taxon>Bacillaceae</taxon>
        <taxon>Peribacillus</taxon>
    </lineage>
</organism>
<reference evidence="2 3" key="1">
    <citation type="submission" date="2018-01" db="EMBL/GenBank/DDBJ databases">
        <title>Bacillus asahii Genome sequencing and assembly.</title>
        <authorList>
            <person name="Jiang H."/>
            <person name="Feng Y."/>
            <person name="Zhao F."/>
            <person name="Lin X."/>
        </authorList>
    </citation>
    <scope>NUCLEOTIDE SEQUENCE [LARGE SCALE GENOMIC DNA]</scope>
    <source>
        <strain evidence="2 3">OM18</strain>
        <plasmid evidence="3">pom18</plasmid>
    </source>
</reference>
<dbReference type="RefSeq" id="WP_127762751.1">
    <property type="nucleotide sequence ID" value="NZ_CP026096.1"/>
</dbReference>
<dbReference type="AlphaFoldDB" id="A0A3Q9RSD6"/>